<reference evidence="2 3" key="1">
    <citation type="submission" date="2021-06" db="EMBL/GenBank/DDBJ databases">
        <authorList>
            <person name="Palmer J.M."/>
        </authorList>
    </citation>
    <scope>NUCLEOTIDE SEQUENCE [LARGE SCALE GENOMIC DNA]</scope>
    <source>
        <strain evidence="3">if_2019</strain>
        <tissue evidence="2">Muscle</tissue>
    </source>
</reference>
<protein>
    <submittedName>
        <fullName evidence="2">Uncharacterized protein</fullName>
    </submittedName>
</protein>
<dbReference type="EMBL" id="JAHRIQ010061889">
    <property type="protein sequence ID" value="MEQ2241765.1"/>
    <property type="molecule type" value="Genomic_DNA"/>
</dbReference>
<evidence type="ECO:0000313" key="3">
    <source>
        <dbReference type="Proteomes" id="UP001482620"/>
    </source>
</evidence>
<comment type="caution">
    <text evidence="2">The sequence shown here is derived from an EMBL/GenBank/DDBJ whole genome shotgun (WGS) entry which is preliminary data.</text>
</comment>
<keyword evidence="3" id="KW-1185">Reference proteome</keyword>
<keyword evidence="1" id="KW-1133">Transmembrane helix</keyword>
<sequence length="91" mass="9777">MTHSMVSVKVNSDVSAVCNATNDMGTEVKVFSIKAIPRVTRTPPFSPVEGSGVIIVVIILCLLLLAFLGSVLYFLHKKGKIPCGRSGKQEM</sequence>
<feature type="transmembrane region" description="Helical" evidence="1">
    <location>
        <begin position="53"/>
        <end position="75"/>
    </location>
</feature>
<evidence type="ECO:0000313" key="2">
    <source>
        <dbReference type="EMBL" id="MEQ2241765.1"/>
    </source>
</evidence>
<evidence type="ECO:0000256" key="1">
    <source>
        <dbReference type="SAM" id="Phobius"/>
    </source>
</evidence>
<dbReference type="Proteomes" id="UP001482620">
    <property type="component" value="Unassembled WGS sequence"/>
</dbReference>
<proteinExistence type="predicted"/>
<organism evidence="2 3">
    <name type="scientific">Ilyodon furcidens</name>
    <name type="common">goldbreast splitfin</name>
    <dbReference type="NCBI Taxonomy" id="33524"/>
    <lineage>
        <taxon>Eukaryota</taxon>
        <taxon>Metazoa</taxon>
        <taxon>Chordata</taxon>
        <taxon>Craniata</taxon>
        <taxon>Vertebrata</taxon>
        <taxon>Euteleostomi</taxon>
        <taxon>Actinopterygii</taxon>
        <taxon>Neopterygii</taxon>
        <taxon>Teleostei</taxon>
        <taxon>Neoteleostei</taxon>
        <taxon>Acanthomorphata</taxon>
        <taxon>Ovalentaria</taxon>
        <taxon>Atherinomorphae</taxon>
        <taxon>Cyprinodontiformes</taxon>
        <taxon>Goodeidae</taxon>
        <taxon>Ilyodon</taxon>
    </lineage>
</organism>
<accession>A0ABV0U9A2</accession>
<keyword evidence="1" id="KW-0472">Membrane</keyword>
<keyword evidence="1" id="KW-0812">Transmembrane</keyword>
<name>A0ABV0U9A2_9TELE</name>
<gene>
    <name evidence="2" type="ORF">ILYODFUR_028688</name>
</gene>